<feature type="domain" description="Cep192-like" evidence="9">
    <location>
        <begin position="1700"/>
        <end position="1799"/>
    </location>
</feature>
<dbReference type="InterPro" id="IPR054087">
    <property type="entry name" value="Cep192-like_D7"/>
</dbReference>
<dbReference type="GO" id="GO:0019901">
    <property type="term" value="F:protein kinase binding"/>
    <property type="evidence" value="ECO:0007669"/>
    <property type="project" value="TreeGrafter"/>
</dbReference>
<dbReference type="Pfam" id="PF22064">
    <property type="entry name" value="Cep192_D2"/>
    <property type="match status" value="1"/>
</dbReference>
<dbReference type="Pfam" id="PF22073">
    <property type="entry name" value="Cep192_D4"/>
    <property type="match status" value="1"/>
</dbReference>
<keyword evidence="10" id="KW-1185">Reference proteome</keyword>
<feature type="domain" description="Cep192/Spd-2-like" evidence="7">
    <location>
        <begin position="1341"/>
        <end position="1459"/>
    </location>
</feature>
<dbReference type="InterPro" id="IPR054089">
    <property type="entry name" value="Cep192-like_D3"/>
</dbReference>
<feature type="domain" description="Cep192-like" evidence="4">
    <location>
        <begin position="1842"/>
        <end position="1962"/>
    </location>
</feature>
<evidence type="ECO:0000259" key="6">
    <source>
        <dbReference type="Pfam" id="PF22067"/>
    </source>
</evidence>
<evidence type="ECO:0000259" key="4">
    <source>
        <dbReference type="Pfam" id="PF22065"/>
    </source>
</evidence>
<reference evidence="11 12" key="1">
    <citation type="submission" date="2025-04" db="UniProtKB">
        <authorList>
            <consortium name="RefSeq"/>
        </authorList>
    </citation>
    <scope>IDENTIFICATION</scope>
</reference>
<dbReference type="Proteomes" id="UP000515152">
    <property type="component" value="Chromosome 11"/>
</dbReference>
<proteinExistence type="predicted"/>
<evidence type="ECO:0000256" key="1">
    <source>
        <dbReference type="SAM" id="MobiDB-lite"/>
    </source>
</evidence>
<feature type="compositionally biased region" description="Polar residues" evidence="1">
    <location>
        <begin position="1974"/>
        <end position="1988"/>
    </location>
</feature>
<feature type="region of interest" description="Disordered" evidence="1">
    <location>
        <begin position="606"/>
        <end position="673"/>
    </location>
</feature>
<dbReference type="InterPro" id="IPR054090">
    <property type="entry name" value="Cep192_Spd-2-like_dom"/>
</dbReference>
<dbReference type="Pfam" id="PF22066">
    <property type="entry name" value="Cep192_D8"/>
    <property type="match status" value="1"/>
</dbReference>
<dbReference type="InterPro" id="IPR054085">
    <property type="entry name" value="Cep192-like_D1"/>
</dbReference>
<accession>A0A8M1KRT9</accession>
<dbReference type="PANTHER" id="PTHR16029:SF11">
    <property type="entry name" value="CENTROSOMAL PROTEIN OF 192 KDA"/>
    <property type="match status" value="1"/>
</dbReference>
<evidence type="ECO:0000259" key="5">
    <source>
        <dbReference type="Pfam" id="PF22066"/>
    </source>
</evidence>
<dbReference type="InterPro" id="IPR057665">
    <property type="entry name" value="CEP192_PLK4_bind"/>
</dbReference>
<feature type="region of interest" description="Disordered" evidence="1">
    <location>
        <begin position="1648"/>
        <end position="1667"/>
    </location>
</feature>
<dbReference type="GeneID" id="105894062"/>
<dbReference type="InterPro" id="IPR054092">
    <property type="entry name" value="Cep192-like_D6"/>
</dbReference>
<dbReference type="GO" id="GO:0090222">
    <property type="term" value="P:centrosome-templated microtubule nucleation"/>
    <property type="evidence" value="ECO:0007669"/>
    <property type="project" value="InterPro"/>
</dbReference>
<gene>
    <name evidence="11 12" type="primary">cep192</name>
</gene>
<evidence type="ECO:0000259" key="2">
    <source>
        <dbReference type="Pfam" id="PF22060"/>
    </source>
</evidence>
<feature type="compositionally biased region" description="Low complexity" evidence="1">
    <location>
        <begin position="626"/>
        <end position="637"/>
    </location>
</feature>
<feature type="domain" description="Cep192-like" evidence="6">
    <location>
        <begin position="1225"/>
        <end position="1320"/>
    </location>
</feature>
<dbReference type="GO" id="GO:0005814">
    <property type="term" value="C:centriole"/>
    <property type="evidence" value="ECO:0007669"/>
    <property type="project" value="TreeGrafter"/>
</dbReference>
<evidence type="ECO:0000313" key="12">
    <source>
        <dbReference type="RefSeq" id="XP_042565134.1"/>
    </source>
</evidence>
<feature type="region of interest" description="Disordered" evidence="1">
    <location>
        <begin position="137"/>
        <end position="196"/>
    </location>
</feature>
<dbReference type="GO" id="GO:0051298">
    <property type="term" value="P:centrosome duplication"/>
    <property type="evidence" value="ECO:0007669"/>
    <property type="project" value="InterPro"/>
</dbReference>
<dbReference type="OrthoDB" id="67059at2759"/>
<evidence type="ECO:0000259" key="9">
    <source>
        <dbReference type="Pfam" id="PF22076"/>
    </source>
</evidence>
<dbReference type="CDD" id="cd21856">
    <property type="entry name" value="Plk4BD_Cep192"/>
    <property type="match status" value="1"/>
</dbReference>
<feature type="region of interest" description="Disordered" evidence="1">
    <location>
        <begin position="1969"/>
        <end position="2002"/>
    </location>
</feature>
<evidence type="ECO:0000259" key="3">
    <source>
        <dbReference type="Pfam" id="PF22064"/>
    </source>
</evidence>
<dbReference type="Pfam" id="PF22067">
    <property type="entry name" value="Cep192_D3"/>
    <property type="match status" value="1"/>
</dbReference>
<evidence type="ECO:0000313" key="10">
    <source>
        <dbReference type="Proteomes" id="UP000515152"/>
    </source>
</evidence>
<dbReference type="Pfam" id="PF22074">
    <property type="entry name" value="Cep192_D5"/>
    <property type="match status" value="1"/>
</dbReference>
<feature type="compositionally biased region" description="Basic and acidic residues" evidence="1">
    <location>
        <begin position="1989"/>
        <end position="2002"/>
    </location>
</feature>
<evidence type="ECO:0000259" key="8">
    <source>
        <dbReference type="Pfam" id="PF22074"/>
    </source>
</evidence>
<feature type="domain" description="Cep192-like" evidence="5">
    <location>
        <begin position="2005"/>
        <end position="2102"/>
    </location>
</feature>
<feature type="compositionally biased region" description="Basic and acidic residues" evidence="1">
    <location>
        <begin position="186"/>
        <end position="195"/>
    </location>
</feature>
<dbReference type="InterPro" id="IPR057662">
    <property type="entry name" value="CEP192_Aurora-A_bind"/>
</dbReference>
<dbReference type="PANTHER" id="PTHR16029">
    <property type="entry name" value="CENTROSOMAL PROTEIN OF 192 KDA"/>
    <property type="match status" value="1"/>
</dbReference>
<evidence type="ECO:0000259" key="7">
    <source>
        <dbReference type="Pfam" id="PF22073"/>
    </source>
</evidence>
<sequence>MENINLADESFPSISSSYSDQSSLGDLTLSPTLGIPVAASTVSKIRPHVSTTGLTEEDVDAGHLHDELELYFNAMVPPVMQRGQVDGQDVSADASAVSTLQTNQSGFHLFEGLQNPHVEDELGILGTQEKHRGAYGLSYLPHEPLGGASEEDSAGPGPSLDPKYLSQSFHEEEEEVGSWSNCPEDVEFHQGENEKPSVVYQNEEGKWVTDLAYYSSFEKELGSHTSKDLGSHFQNEEFVGGSNAFEKIAEDQEVFEKEHRFIQEEQMEPNATLGMGDPSWKLPTSSHILMRASQISSDFERGNQSYQRLSLGEFFEQRSEALGWLGNEEEAVKRPSFGYIITSPEKREPFPLIQPSDFASSSFHSETIVLSDADEPMNADDLEKTLVDNMGMDNVKDLNLTAMLEKDCDDNSVQLSISTIASAIANASVSSDPAQLAAMIIELSQKSHFKSSMTAAQQTPIAGNMSVSDMEKYLQRVELSASDSEVDASQSCVDILGLTAGRDVSHQIAEPPVENELLDTGIQSDDERKGAIAQPKAGSCLPTALKMLSSMNCNLQNTGEPPPLKSEVLAECKPGSAAKSKVLIDSDRILTSQGIFPAPVSIKADALKSSPEHSTPSAHPPSSFRPSTSPLTHSSPSQASSDTREGVLSPVSSEDLMKTSPRDPPSPELLQNNSNLSFCRLTYLSINDGHDTPDHKKNTTMELSTTIIRASPTPQEDQVKSREDCAGAFQDYSGNFLEPSMSPEVNPTQFKAPDPTQQVHVLGPHGQNSCHFNQGTKDFPPDNRPTTHCSDLHHYAYVGDSGYTSNINVQHQQGGIDGTNPRSLASQQWHGGSGFGVQSGPTPPVYMTSDLRYAPPMTNYSSNAMSLDRPRSTSAPLSRGAHFSAHSAQQHCLDGDAPPHHLPSHLGGWHGGGLNPLYLNPAQIQNPHQCFRKPYSQQGITQWVPIDVTDLGGSVVVPDELKFPGPCCVGIASQIPLSIFNPTDRWQQVSISIASQSIDGQQVDLIPYQWIVVKNKTVVCPKSTEDQNVLFIAPRPGVYQCTLNVLSWPASAEPEYGPRAKVFSKRILFRGVAENPAVEVEVGKCGCLYFGDLPTGSSKGLPLRLINRTHAVVPIRLVMSASGTAWRCFTLSKSPMAEGAVHPAGNRTTPSVINYVLHASSGDSPEIFMIWIHFHAPQKYTSTTGELGTAEEFTARIDIELDSPGPSRVIQSVGLKARSGTVRVHAPKHLQTVCLRAPFRQSTQQILPLKNAGNIDVQLRLKSSDCFSVKPSELMLCAGEEQGIVVSFTAQEKHKCSESMLTILVLPSGPQYEVVLKGEVQPEDEGKVVPNTTTVSQCQVPPILSNKQFMAWGGVMLGRAKQQKLVLRNNSSSVAQQLRLLIRGQDQDCFQLQSSFGTEERLSQHRELTIRPKEDMAVHLLYTPTRVACMLSKLEIKQSSVRPSQPGIKFTIPLSGYGGASNVILEDLEKYCEGYMATLTGVRAGSVSKLCVCVRNTGSRAAYVKAMIYTDLQKSQLADTTVFSLAPTQFVLKERTKEVITVLLRTTPRQQALCQSRAALLATVCLFCGDEISRQQYKRFRRSKPQRVHSDDSVLKNISFEESFLGEDEVHEVCDLPLRPSDGQIFFTNMTKVALSLLGTTDTTHSVDHTSLHHGSESDGGCGPSDRQAHHVSLDVLPVKGPPLVAKEAPQNPTDEHCGSWGVKPEQVVLRAPSIGGVADICQVQIVNHSGCELSFELSWPAHCLTITPQNGVIEPESHMLIHISPNPSLVSKPLQLPWHGHVYVLCDGQQKFVKVQIQHDLAKDVTLTPGVSDKSVLPLLLRQTESPVLPTAKIQPRSGSLSQIEIMNRILVFPITPCGESTESSLQVENKGEEVRWYLSSLAPPYVKGVGGTEDIYRATYTAFRCPKVSGILGAQENIQVPFTFLPRDEGDYAQFWDMECHPVGEQQQKSRLRFQLCGLGVKSRAGTGVNEGDSSVAQTEASTKSRMKPDSTTKTESKEAPIRRVYAPQDIYTFPATRLGMAHTLKVNFRNNSFDSHELTFISPKAPFHIKHSKYSLRSQHYINLPVQFKPTSEGSYVGCLVVQMATGANLRIQLVGEAIA</sequence>
<feature type="domain" description="Cep192-like" evidence="8">
    <location>
        <begin position="1465"/>
        <end position="1639"/>
    </location>
</feature>
<dbReference type="GO" id="GO:0090307">
    <property type="term" value="P:mitotic spindle assembly"/>
    <property type="evidence" value="ECO:0007669"/>
    <property type="project" value="TreeGrafter"/>
</dbReference>
<feature type="compositionally biased region" description="Basic and acidic residues" evidence="1">
    <location>
        <begin position="1648"/>
        <end position="1657"/>
    </location>
</feature>
<dbReference type="Pfam" id="PF22060">
    <property type="entry name" value="Cep192_D1"/>
    <property type="match status" value="1"/>
</dbReference>
<dbReference type="GO" id="GO:0071539">
    <property type="term" value="P:protein localization to centrosome"/>
    <property type="evidence" value="ECO:0007669"/>
    <property type="project" value="InterPro"/>
</dbReference>
<dbReference type="InterPro" id="IPR039103">
    <property type="entry name" value="Spd-2/CEP192"/>
</dbReference>
<dbReference type="GO" id="GO:0000242">
    <property type="term" value="C:pericentriolar material"/>
    <property type="evidence" value="ECO:0007669"/>
    <property type="project" value="TreeGrafter"/>
</dbReference>
<dbReference type="Pfam" id="PF22076">
    <property type="entry name" value="Cep192_D6"/>
    <property type="match status" value="1"/>
</dbReference>
<dbReference type="Pfam" id="PF25763">
    <property type="entry name" value="Aurora-A_bind_CEP192"/>
    <property type="match status" value="1"/>
</dbReference>
<evidence type="ECO:0000313" key="11">
    <source>
        <dbReference type="RefSeq" id="XP_042565133.1"/>
    </source>
</evidence>
<dbReference type="RefSeq" id="XP_042565133.1">
    <property type="nucleotide sequence ID" value="XM_042709199.1"/>
</dbReference>
<protein>
    <submittedName>
        <fullName evidence="11 12">Centrosomal protein of 192 kDa isoform X1</fullName>
    </submittedName>
</protein>
<dbReference type="RefSeq" id="XP_042565134.1">
    <property type="nucleotide sequence ID" value="XM_042709200.1"/>
</dbReference>
<feature type="domain" description="Cep192-like" evidence="2">
    <location>
        <begin position="953"/>
        <end position="1073"/>
    </location>
</feature>
<name>A0A8M1KRT9_CLUHA</name>
<dbReference type="KEGG" id="char:105894062"/>
<dbReference type="CTD" id="55125"/>
<organism evidence="10 11">
    <name type="scientific">Clupea harengus</name>
    <name type="common">Atlantic herring</name>
    <dbReference type="NCBI Taxonomy" id="7950"/>
    <lineage>
        <taxon>Eukaryota</taxon>
        <taxon>Metazoa</taxon>
        <taxon>Chordata</taxon>
        <taxon>Craniata</taxon>
        <taxon>Vertebrata</taxon>
        <taxon>Euteleostomi</taxon>
        <taxon>Actinopterygii</taxon>
        <taxon>Neopterygii</taxon>
        <taxon>Teleostei</taxon>
        <taxon>Clupei</taxon>
        <taxon>Clupeiformes</taxon>
        <taxon>Clupeoidei</taxon>
        <taxon>Clupeidae</taxon>
        <taxon>Clupea</taxon>
    </lineage>
</organism>
<dbReference type="GO" id="GO:0005737">
    <property type="term" value="C:cytoplasm"/>
    <property type="evidence" value="ECO:0007669"/>
    <property type="project" value="TreeGrafter"/>
</dbReference>
<dbReference type="InterPro" id="IPR054088">
    <property type="entry name" value="Cep192-like_D8"/>
</dbReference>
<feature type="domain" description="Cep192-like" evidence="3">
    <location>
        <begin position="1075"/>
        <end position="1222"/>
    </location>
</feature>
<dbReference type="InterPro" id="IPR054086">
    <property type="entry name" value="Cep192-like_D2"/>
</dbReference>
<dbReference type="InterPro" id="IPR054091">
    <property type="entry name" value="Cep192-like_D5"/>
</dbReference>
<dbReference type="Pfam" id="PF22065">
    <property type="entry name" value="Cep192_D7"/>
    <property type="match status" value="1"/>
</dbReference>